<feature type="transmembrane region" description="Helical" evidence="1">
    <location>
        <begin position="75"/>
        <end position="95"/>
    </location>
</feature>
<dbReference type="InterPro" id="IPR002656">
    <property type="entry name" value="Acyl_transf_3_dom"/>
</dbReference>
<evidence type="ECO:0000259" key="2">
    <source>
        <dbReference type="Pfam" id="PF01757"/>
    </source>
</evidence>
<dbReference type="AlphaFoldDB" id="A0A2A7B2W6"/>
<dbReference type="GO" id="GO:0016747">
    <property type="term" value="F:acyltransferase activity, transferring groups other than amino-acyl groups"/>
    <property type="evidence" value="ECO:0007669"/>
    <property type="project" value="InterPro"/>
</dbReference>
<proteinExistence type="predicted"/>
<dbReference type="PANTHER" id="PTHR37312">
    <property type="entry name" value="MEMBRANE-BOUND ACYLTRANSFERASE YKRP-RELATED"/>
    <property type="match status" value="1"/>
</dbReference>
<feature type="transmembrane region" description="Helical" evidence="1">
    <location>
        <begin position="181"/>
        <end position="197"/>
    </location>
</feature>
<keyword evidence="1" id="KW-0812">Transmembrane</keyword>
<evidence type="ECO:0000313" key="3">
    <source>
        <dbReference type="EMBL" id="PDX85699.1"/>
    </source>
</evidence>
<evidence type="ECO:0000256" key="1">
    <source>
        <dbReference type="SAM" id="Phobius"/>
    </source>
</evidence>
<feature type="transmembrane region" description="Helical" evidence="1">
    <location>
        <begin position="129"/>
        <end position="149"/>
    </location>
</feature>
<feature type="domain" description="Acyltransferase 3" evidence="2">
    <location>
        <begin position="11"/>
        <end position="207"/>
    </location>
</feature>
<name>A0A2A7B2W6_9FIRM</name>
<feature type="transmembrane region" description="Helical" evidence="1">
    <location>
        <begin position="156"/>
        <end position="175"/>
    </location>
</feature>
<gene>
    <name evidence="3" type="ORF">CHR60_11670</name>
</gene>
<protein>
    <recommendedName>
        <fullName evidence="2">Acyltransferase 3 domain-containing protein</fullName>
    </recommendedName>
</protein>
<sequence length="225" mass="25659">MDNAGQHQRLEYIDIAKGIGIICVILGHMDNDSIKQFVFSFHMPLFFMISGFFLSTKGKPRELLRKRVRALLPPYLLTSIALIAMSCLKNFIQILRGKKELFDLVYDACKWIYAALYGAGTNFTDPFRIISIGAIWFLLASIVSNYLVAKALQTKYPAIFIIVTAIIGYGTSKIVWLPWSIQAGMTASVFVYMGTLLKKNKHIFQKKNVCYFCRCLCFMDYRGNE</sequence>
<keyword evidence="1" id="KW-0472">Membrane</keyword>
<organism evidence="3 4">
    <name type="scientific">Faecalibacterium prausnitzii</name>
    <dbReference type="NCBI Taxonomy" id="853"/>
    <lineage>
        <taxon>Bacteria</taxon>
        <taxon>Bacillati</taxon>
        <taxon>Bacillota</taxon>
        <taxon>Clostridia</taxon>
        <taxon>Eubacteriales</taxon>
        <taxon>Oscillospiraceae</taxon>
        <taxon>Faecalibacterium</taxon>
    </lineage>
</organism>
<evidence type="ECO:0000313" key="4">
    <source>
        <dbReference type="Proteomes" id="UP000220904"/>
    </source>
</evidence>
<dbReference type="EMBL" id="NOUV01000019">
    <property type="protein sequence ID" value="PDX85699.1"/>
    <property type="molecule type" value="Genomic_DNA"/>
</dbReference>
<dbReference type="RefSeq" id="WP_097793168.1">
    <property type="nucleotide sequence ID" value="NZ_NOUV01000019.1"/>
</dbReference>
<dbReference type="InterPro" id="IPR052734">
    <property type="entry name" value="Nod_factor_acetyltransferase"/>
</dbReference>
<dbReference type="Pfam" id="PF01757">
    <property type="entry name" value="Acyl_transf_3"/>
    <property type="match status" value="1"/>
</dbReference>
<reference evidence="3 4" key="1">
    <citation type="journal article" date="2017" name="Front. Microbiol.">
        <title>New Insights into the Diversity of the Genus Faecalibacterium.</title>
        <authorList>
            <person name="Benevides L."/>
            <person name="Burman S."/>
            <person name="Martin R."/>
            <person name="Robert V."/>
            <person name="Thomas M."/>
            <person name="Miquel S."/>
            <person name="Chain F."/>
            <person name="Sokol H."/>
            <person name="Bermudez-Humaran L.G."/>
            <person name="Morrison M."/>
            <person name="Langella P."/>
            <person name="Azevedo V.A."/>
            <person name="Chatel J.M."/>
            <person name="Soares S."/>
        </authorList>
    </citation>
    <scope>NUCLEOTIDE SEQUENCE [LARGE SCALE GENOMIC DNA]</scope>
    <source>
        <strain evidence="3 4">AHMP21</strain>
    </source>
</reference>
<accession>A0A2A7B2W6</accession>
<comment type="caution">
    <text evidence="3">The sequence shown here is derived from an EMBL/GenBank/DDBJ whole genome shotgun (WGS) entry which is preliminary data.</text>
</comment>
<dbReference type="Proteomes" id="UP000220904">
    <property type="component" value="Unassembled WGS sequence"/>
</dbReference>
<feature type="transmembrane region" description="Helical" evidence="1">
    <location>
        <begin position="34"/>
        <end position="54"/>
    </location>
</feature>
<keyword evidence="1" id="KW-1133">Transmembrane helix</keyword>
<dbReference type="OrthoDB" id="6623990at2"/>
<dbReference type="PANTHER" id="PTHR37312:SF1">
    <property type="entry name" value="MEMBRANE-BOUND ACYLTRANSFERASE YKRP-RELATED"/>
    <property type="match status" value="1"/>
</dbReference>